<reference evidence="1 2" key="1">
    <citation type="journal article" date="2015" name="Sci. Rep.">
        <title>The power of single molecule real-time sequencing technology in the de novo assembly of a eukaryotic genome.</title>
        <authorList>
            <person name="Sakai H."/>
            <person name="Naito K."/>
            <person name="Ogiso-Tanaka E."/>
            <person name="Takahashi Y."/>
            <person name="Iseki K."/>
            <person name="Muto C."/>
            <person name="Satou K."/>
            <person name="Teruya K."/>
            <person name="Shiroma A."/>
            <person name="Shimoji M."/>
            <person name="Hirano T."/>
            <person name="Itoh T."/>
            <person name="Kaga A."/>
            <person name="Tomooka N."/>
        </authorList>
    </citation>
    <scope>NUCLEOTIDE SEQUENCE [LARGE SCALE GENOMIC DNA]</scope>
    <source>
        <strain evidence="2">cv. Shumari</strain>
    </source>
</reference>
<dbReference type="AlphaFoldDB" id="A0A0S3T7Q7"/>
<proteinExistence type="predicted"/>
<protein>
    <submittedName>
        <fullName evidence="1">Uncharacterized protein</fullName>
    </submittedName>
</protein>
<evidence type="ECO:0000313" key="1">
    <source>
        <dbReference type="EMBL" id="BAU01291.1"/>
    </source>
</evidence>
<sequence>FKRRFQELDKELYQKDCQKFFINTIQLSLLVFFRYFKHRGGVSTRFIGESKPMVSHAIWRVGGSYAHTFR</sequence>
<gene>
    <name evidence="1" type="primary">Vigan.11G049600</name>
    <name evidence="1" type="ORF">VIGAN_11049600</name>
</gene>
<evidence type="ECO:0000313" key="2">
    <source>
        <dbReference type="Proteomes" id="UP000291084"/>
    </source>
</evidence>
<feature type="non-terminal residue" evidence="1">
    <location>
        <position position="1"/>
    </location>
</feature>
<keyword evidence="2" id="KW-1185">Reference proteome</keyword>
<dbReference type="EMBL" id="AP015044">
    <property type="protein sequence ID" value="BAU01291.1"/>
    <property type="molecule type" value="Genomic_DNA"/>
</dbReference>
<name>A0A0S3T7Q7_PHAAN</name>
<dbReference type="Proteomes" id="UP000291084">
    <property type="component" value="Chromosome 11"/>
</dbReference>
<accession>A0A0S3T7Q7</accession>
<organism evidence="1 2">
    <name type="scientific">Vigna angularis var. angularis</name>
    <dbReference type="NCBI Taxonomy" id="157739"/>
    <lineage>
        <taxon>Eukaryota</taxon>
        <taxon>Viridiplantae</taxon>
        <taxon>Streptophyta</taxon>
        <taxon>Embryophyta</taxon>
        <taxon>Tracheophyta</taxon>
        <taxon>Spermatophyta</taxon>
        <taxon>Magnoliopsida</taxon>
        <taxon>eudicotyledons</taxon>
        <taxon>Gunneridae</taxon>
        <taxon>Pentapetalae</taxon>
        <taxon>rosids</taxon>
        <taxon>fabids</taxon>
        <taxon>Fabales</taxon>
        <taxon>Fabaceae</taxon>
        <taxon>Papilionoideae</taxon>
        <taxon>50 kb inversion clade</taxon>
        <taxon>NPAAA clade</taxon>
        <taxon>indigoferoid/millettioid clade</taxon>
        <taxon>Phaseoleae</taxon>
        <taxon>Vigna</taxon>
    </lineage>
</organism>